<dbReference type="AlphaFoldDB" id="A0A0G1BP09"/>
<feature type="transmembrane region" description="Helical" evidence="1">
    <location>
        <begin position="211"/>
        <end position="230"/>
    </location>
</feature>
<name>A0A0G1BP09_9BACT</name>
<feature type="transmembrane region" description="Helical" evidence="1">
    <location>
        <begin position="140"/>
        <end position="161"/>
    </location>
</feature>
<accession>A0A0G1BP09</accession>
<keyword evidence="1" id="KW-1133">Transmembrane helix</keyword>
<feature type="transmembrane region" description="Helical" evidence="1">
    <location>
        <begin position="107"/>
        <end position="128"/>
    </location>
</feature>
<feature type="transmembrane region" description="Helical" evidence="1">
    <location>
        <begin position="39"/>
        <end position="60"/>
    </location>
</feature>
<evidence type="ECO:0000313" key="2">
    <source>
        <dbReference type="EMBL" id="KKS48021.1"/>
    </source>
</evidence>
<feature type="transmembrane region" description="Helical" evidence="1">
    <location>
        <begin position="12"/>
        <end position="33"/>
    </location>
</feature>
<sequence length="271" mass="30325">MKDTIKKEFSARLAIVLFGLLTFWWLILLASGLRENIHNYLFGAVYGLMALVGGLTGLSISKTWGGAKSSVGRAILFLALGLLAAECGQLVFSFYNIFLGVEIPYPSLADIGFFANIPLYTIGIYYLAQISGGLITLRKLANKIQVVIIPFLLLLISYILFLQGYEYDWSNPLKIFLDFGYPLGQAFYVSLALLTFTLTRGILGGVMKNKILFILFAFFAQYLADYNFLFQNSRGTWYNGGYGDYLYLLAYFLMSIGIIQLKTIHTQLSKG</sequence>
<organism evidence="2 3">
    <name type="scientific">Candidatus Gottesmanbacteria bacterium GW2011_GWA2_42_18</name>
    <dbReference type="NCBI Taxonomy" id="1618442"/>
    <lineage>
        <taxon>Bacteria</taxon>
        <taxon>Candidatus Gottesmaniibacteriota</taxon>
    </lineage>
</organism>
<evidence type="ECO:0000256" key="1">
    <source>
        <dbReference type="SAM" id="Phobius"/>
    </source>
</evidence>
<feature type="transmembrane region" description="Helical" evidence="1">
    <location>
        <begin position="72"/>
        <end position="95"/>
    </location>
</feature>
<protein>
    <submittedName>
        <fullName evidence="2">Integral membrane phosphodiesterase</fullName>
    </submittedName>
</protein>
<dbReference type="EMBL" id="LCDD01000001">
    <property type="protein sequence ID" value="KKS48021.1"/>
    <property type="molecule type" value="Genomic_DNA"/>
</dbReference>
<keyword evidence="1" id="KW-0812">Transmembrane</keyword>
<comment type="caution">
    <text evidence="2">The sequence shown here is derived from an EMBL/GenBank/DDBJ whole genome shotgun (WGS) entry which is preliminary data.</text>
</comment>
<feature type="transmembrane region" description="Helical" evidence="1">
    <location>
        <begin position="181"/>
        <end position="199"/>
    </location>
</feature>
<keyword evidence="1" id="KW-0472">Membrane</keyword>
<gene>
    <name evidence="2" type="ORF">UV09_C0001G0053</name>
</gene>
<reference evidence="2 3" key="1">
    <citation type="journal article" date="2015" name="Nature">
        <title>rRNA introns, odd ribosomes, and small enigmatic genomes across a large radiation of phyla.</title>
        <authorList>
            <person name="Brown C.T."/>
            <person name="Hug L.A."/>
            <person name="Thomas B.C."/>
            <person name="Sharon I."/>
            <person name="Castelle C.J."/>
            <person name="Singh A."/>
            <person name="Wilkins M.J."/>
            <person name="Williams K.H."/>
            <person name="Banfield J.F."/>
        </authorList>
    </citation>
    <scope>NUCLEOTIDE SEQUENCE [LARGE SCALE GENOMIC DNA]</scope>
</reference>
<proteinExistence type="predicted"/>
<dbReference type="Proteomes" id="UP000034320">
    <property type="component" value="Unassembled WGS sequence"/>
</dbReference>
<evidence type="ECO:0000313" key="3">
    <source>
        <dbReference type="Proteomes" id="UP000034320"/>
    </source>
</evidence>
<feature type="transmembrane region" description="Helical" evidence="1">
    <location>
        <begin position="242"/>
        <end position="261"/>
    </location>
</feature>